<dbReference type="AlphaFoldDB" id="A0A840STQ4"/>
<dbReference type="InterPro" id="IPR015797">
    <property type="entry name" value="NUDIX_hydrolase-like_dom_sf"/>
</dbReference>
<keyword evidence="1 3" id="KW-0378">Hydrolase</keyword>
<dbReference type="CDD" id="cd04684">
    <property type="entry name" value="NUDIX_Hydrolase"/>
    <property type="match status" value="1"/>
</dbReference>
<dbReference type="Gene3D" id="3.90.79.10">
    <property type="entry name" value="Nucleoside Triphosphate Pyrophosphohydrolase"/>
    <property type="match status" value="1"/>
</dbReference>
<dbReference type="GO" id="GO:0006167">
    <property type="term" value="P:AMP biosynthetic process"/>
    <property type="evidence" value="ECO:0007669"/>
    <property type="project" value="TreeGrafter"/>
</dbReference>
<gene>
    <name evidence="3" type="ORF">HNP73_003849</name>
</gene>
<proteinExistence type="predicted"/>
<dbReference type="GO" id="GO:0006754">
    <property type="term" value="P:ATP biosynthetic process"/>
    <property type="evidence" value="ECO:0007669"/>
    <property type="project" value="TreeGrafter"/>
</dbReference>
<sequence length="157" mass="17825">MLARFGEPVEPGRRYTDRVGAYAVIRQGDDVLVTEQEATSREFQLPGGGIDPGEGALRALHRECLEEIGWRIAVTRRLGAFQRFTYMPEYDLWARKVCHIYLARPVRRLGPPSEAGHTAVWMTIPAALDLLAVDGDRYFLGLVARLDLRPDRKYRTV</sequence>
<dbReference type="InterPro" id="IPR051325">
    <property type="entry name" value="Nudix_hydrolase_domain"/>
</dbReference>
<dbReference type="PANTHER" id="PTHR21340">
    <property type="entry name" value="DIADENOSINE 5,5-P1,P4-TETRAPHOSPHATE PYROPHOSPHOHYDROLASE MUTT"/>
    <property type="match status" value="1"/>
</dbReference>
<dbReference type="InterPro" id="IPR000086">
    <property type="entry name" value="NUDIX_hydrolase_dom"/>
</dbReference>
<dbReference type="EC" id="3.6.1.55" evidence="3"/>
<dbReference type="PANTHER" id="PTHR21340:SF0">
    <property type="entry name" value="BIS(5'-NUCLEOSYL)-TETRAPHOSPHATASE [ASYMMETRICAL]"/>
    <property type="match status" value="1"/>
</dbReference>
<keyword evidence="4" id="KW-1185">Reference proteome</keyword>
<dbReference type="Proteomes" id="UP000549457">
    <property type="component" value="Unassembled WGS sequence"/>
</dbReference>
<dbReference type="GO" id="GO:0004081">
    <property type="term" value="F:bis(5'-nucleosyl)-tetraphosphatase (asymmetrical) activity"/>
    <property type="evidence" value="ECO:0007669"/>
    <property type="project" value="TreeGrafter"/>
</dbReference>
<comment type="caution">
    <text evidence="3">The sequence shown here is derived from an EMBL/GenBank/DDBJ whole genome shotgun (WGS) entry which is preliminary data.</text>
</comment>
<protein>
    <submittedName>
        <fullName evidence="3">8-oxo-dGTP diphosphatase</fullName>
        <ecNumber evidence="3">3.6.1.55</ecNumber>
    </submittedName>
</protein>
<dbReference type="EMBL" id="JACHFM010000004">
    <property type="protein sequence ID" value="MBB5223895.1"/>
    <property type="molecule type" value="Genomic_DNA"/>
</dbReference>
<feature type="domain" description="Nudix hydrolase" evidence="2">
    <location>
        <begin position="14"/>
        <end position="145"/>
    </location>
</feature>
<accession>A0A840STQ4</accession>
<dbReference type="PROSITE" id="PS51462">
    <property type="entry name" value="NUDIX"/>
    <property type="match status" value="1"/>
</dbReference>
<organism evidence="3 4">
    <name type="scientific">Amaricoccus macauensis</name>
    <dbReference type="NCBI Taxonomy" id="57001"/>
    <lineage>
        <taxon>Bacteria</taxon>
        <taxon>Pseudomonadati</taxon>
        <taxon>Pseudomonadota</taxon>
        <taxon>Alphaproteobacteria</taxon>
        <taxon>Rhodobacterales</taxon>
        <taxon>Paracoccaceae</taxon>
        <taxon>Amaricoccus</taxon>
    </lineage>
</organism>
<name>A0A840STQ4_9RHOB</name>
<evidence type="ECO:0000313" key="4">
    <source>
        <dbReference type="Proteomes" id="UP000549457"/>
    </source>
</evidence>
<reference evidence="3 4" key="1">
    <citation type="submission" date="2020-08" db="EMBL/GenBank/DDBJ databases">
        <title>Genomic Encyclopedia of Type Strains, Phase IV (KMG-IV): sequencing the most valuable type-strain genomes for metagenomic binning, comparative biology and taxonomic classification.</title>
        <authorList>
            <person name="Goeker M."/>
        </authorList>
    </citation>
    <scope>NUCLEOTIDE SEQUENCE [LARGE SCALE GENOMIC DNA]</scope>
    <source>
        <strain evidence="3 4">DSM 101730</strain>
    </source>
</reference>
<dbReference type="GO" id="GO:0035539">
    <property type="term" value="F:8-oxo-7,8-dihydrodeoxyguanosine triphosphate pyrophosphatase activity"/>
    <property type="evidence" value="ECO:0007669"/>
    <property type="project" value="UniProtKB-EC"/>
</dbReference>
<evidence type="ECO:0000259" key="2">
    <source>
        <dbReference type="PROSITE" id="PS51462"/>
    </source>
</evidence>
<dbReference type="RefSeq" id="WP_184153692.1">
    <property type="nucleotide sequence ID" value="NZ_JACHFM010000004.1"/>
</dbReference>
<dbReference type="SUPFAM" id="SSF55811">
    <property type="entry name" value="Nudix"/>
    <property type="match status" value="1"/>
</dbReference>
<evidence type="ECO:0000313" key="3">
    <source>
        <dbReference type="EMBL" id="MBB5223895.1"/>
    </source>
</evidence>
<dbReference type="Pfam" id="PF00293">
    <property type="entry name" value="NUDIX"/>
    <property type="match status" value="1"/>
</dbReference>
<evidence type="ECO:0000256" key="1">
    <source>
        <dbReference type="ARBA" id="ARBA00022801"/>
    </source>
</evidence>